<dbReference type="FunFam" id="3.30.420.10:FF:000063">
    <property type="entry name" value="Retrovirus-related Pol polyprotein from transposon 297-like Protein"/>
    <property type="match status" value="1"/>
</dbReference>
<name>A0A7D9HS79_PARCT</name>
<comment type="caution">
    <text evidence="1">The sequence shown here is derived from an EMBL/GenBank/DDBJ whole genome shotgun (WGS) entry which is preliminary data.</text>
</comment>
<dbReference type="InterPro" id="IPR038717">
    <property type="entry name" value="Tc1-like_DDE_dom"/>
</dbReference>
<keyword evidence="2" id="KW-1185">Reference proteome</keyword>
<dbReference type="InterPro" id="IPR012337">
    <property type="entry name" value="RNaseH-like_sf"/>
</dbReference>
<dbReference type="InterPro" id="IPR036397">
    <property type="entry name" value="RNaseH_sf"/>
</dbReference>
<evidence type="ECO:0000313" key="1">
    <source>
        <dbReference type="EMBL" id="CAB3988545.1"/>
    </source>
</evidence>
<dbReference type="PROSITE" id="PS50994">
    <property type="entry name" value="INTEGRASE"/>
    <property type="match status" value="1"/>
</dbReference>
<dbReference type="InterPro" id="IPR050951">
    <property type="entry name" value="Retrovirus_Pol_polyprotein"/>
</dbReference>
<dbReference type="Gene3D" id="3.30.420.10">
    <property type="entry name" value="Ribonuclease H-like superfamily/Ribonuclease H"/>
    <property type="match status" value="2"/>
</dbReference>
<protein>
    <submittedName>
        <fullName evidence="1">Retrovirus-related Pol poly</fullName>
    </submittedName>
</protein>
<dbReference type="PANTHER" id="PTHR37984">
    <property type="entry name" value="PROTEIN CBG26694"/>
    <property type="match status" value="1"/>
</dbReference>
<dbReference type="OrthoDB" id="5982782at2759"/>
<dbReference type="Proteomes" id="UP001152795">
    <property type="component" value="Unassembled WGS sequence"/>
</dbReference>
<dbReference type="PANTHER" id="PTHR37984:SF11">
    <property type="entry name" value="INTEGRASE CATALYTIC DOMAIN-CONTAINING PROTEIN"/>
    <property type="match status" value="1"/>
</dbReference>
<sequence>MLREKYWFPRMNSMIDTAIDQCYECKVTTKDHREEPIKVTNIPSKPWDTVSVDHGGPYPDGHYNLVMIDKRTRYPKVESVPSTNFPANKERMKHIFATYGTPRRIETDNGPPFNSREFKEFGREEGFEHHNITPLHPRANGEAERFMQMLNKTERVANLQGKNRLERQNAVQDMLVAYRSTPHPAKGVTPYEAMSRATIRTKMDHVEPKSENTEFDEQIDQRDAKYKQKMKKRREGKQTKKTSLLLGDYVLVKQPKKNKWTTLYEPVFYTVYEIRGSQILAKRTTDGRPLAELRTWQVDHDGQHEMVLFGVVIGDLGKKMEEKEIDNASLGVLPCPKQSMETFVKISKNLSFSVKYVLETSSRGCNKQELGARQRWEGTITGEKFAAIVKRCFKKAFRNSANPKGKLFLMDGCPRQNSRAAMRAIEKVGAKVFKIPARSPDLNPIENFFNTVTMKLNNDAIEKQITRESIHKFSLCVKETMQSFSSDEIDKIIDSMGKRIISVIKRRGQRSKY</sequence>
<dbReference type="Pfam" id="PF13358">
    <property type="entry name" value="DDE_3"/>
    <property type="match status" value="1"/>
</dbReference>
<dbReference type="InterPro" id="IPR001584">
    <property type="entry name" value="Integrase_cat-core"/>
</dbReference>
<dbReference type="EMBL" id="CACRXK020001340">
    <property type="protein sequence ID" value="CAB3988545.1"/>
    <property type="molecule type" value="Genomic_DNA"/>
</dbReference>
<dbReference type="SUPFAM" id="SSF53098">
    <property type="entry name" value="Ribonuclease H-like"/>
    <property type="match status" value="1"/>
</dbReference>
<accession>A0A7D9HS79</accession>
<dbReference type="GO" id="GO:0015074">
    <property type="term" value="P:DNA integration"/>
    <property type="evidence" value="ECO:0007669"/>
    <property type="project" value="InterPro"/>
</dbReference>
<reference evidence="1" key="1">
    <citation type="submission" date="2020-04" db="EMBL/GenBank/DDBJ databases">
        <authorList>
            <person name="Alioto T."/>
            <person name="Alioto T."/>
            <person name="Gomez Garrido J."/>
        </authorList>
    </citation>
    <scope>NUCLEOTIDE SEQUENCE</scope>
    <source>
        <strain evidence="1">A484AB</strain>
    </source>
</reference>
<gene>
    <name evidence="1" type="ORF">PACLA_8A026538</name>
</gene>
<dbReference type="GO" id="GO:0003676">
    <property type="term" value="F:nucleic acid binding"/>
    <property type="evidence" value="ECO:0007669"/>
    <property type="project" value="InterPro"/>
</dbReference>
<organism evidence="1 2">
    <name type="scientific">Paramuricea clavata</name>
    <name type="common">Red gorgonian</name>
    <name type="synonym">Violescent sea-whip</name>
    <dbReference type="NCBI Taxonomy" id="317549"/>
    <lineage>
        <taxon>Eukaryota</taxon>
        <taxon>Metazoa</taxon>
        <taxon>Cnidaria</taxon>
        <taxon>Anthozoa</taxon>
        <taxon>Octocorallia</taxon>
        <taxon>Malacalcyonacea</taxon>
        <taxon>Plexauridae</taxon>
        <taxon>Paramuricea</taxon>
    </lineage>
</organism>
<evidence type="ECO:0000313" key="2">
    <source>
        <dbReference type="Proteomes" id="UP001152795"/>
    </source>
</evidence>
<dbReference type="AlphaFoldDB" id="A0A7D9HS79"/>
<proteinExistence type="predicted"/>